<name>A0A9P8WGG6_9HYPO</name>
<feature type="region of interest" description="Disordered" evidence="1">
    <location>
        <begin position="1"/>
        <end position="54"/>
    </location>
</feature>
<keyword evidence="3" id="KW-1185">Reference proteome</keyword>
<evidence type="ECO:0000313" key="2">
    <source>
        <dbReference type="EMBL" id="KAH6900262.1"/>
    </source>
</evidence>
<dbReference type="EMBL" id="JAGPYM010000001">
    <property type="protein sequence ID" value="KAH6900262.1"/>
    <property type="molecule type" value="Genomic_DNA"/>
</dbReference>
<feature type="compositionally biased region" description="Polar residues" evidence="1">
    <location>
        <begin position="33"/>
        <end position="45"/>
    </location>
</feature>
<dbReference type="Proteomes" id="UP000777438">
    <property type="component" value="Unassembled WGS sequence"/>
</dbReference>
<evidence type="ECO:0000256" key="1">
    <source>
        <dbReference type="SAM" id="MobiDB-lite"/>
    </source>
</evidence>
<evidence type="ECO:0000313" key="3">
    <source>
        <dbReference type="Proteomes" id="UP000777438"/>
    </source>
</evidence>
<organism evidence="2 3">
    <name type="scientific">Thelonectria olida</name>
    <dbReference type="NCBI Taxonomy" id="1576542"/>
    <lineage>
        <taxon>Eukaryota</taxon>
        <taxon>Fungi</taxon>
        <taxon>Dikarya</taxon>
        <taxon>Ascomycota</taxon>
        <taxon>Pezizomycotina</taxon>
        <taxon>Sordariomycetes</taxon>
        <taxon>Hypocreomycetidae</taxon>
        <taxon>Hypocreales</taxon>
        <taxon>Nectriaceae</taxon>
        <taxon>Thelonectria</taxon>
    </lineage>
</organism>
<sequence>MHPHLPHPIRPLSGPMHVLSRPGSNHHLPLPGLQTSGPAGRSSPTRPGGPQAGFGEGLLYQPEARRCVCKFQVPPALMLVHNGIGVDATLPEACLASLTMPRLNNKGLCVGHLCPKSIPLPWEDENQWYESASRTWRNSWLLTVNRCVHPFRFIDSHVLQMITRVHVLRLISDCFSRLAITTTSIAPIGWPISPTTGSHNIRCWRGPSRAKDTCSTYLVMTMQMLAQC</sequence>
<reference evidence="2 3" key="1">
    <citation type="journal article" date="2021" name="Nat. Commun.">
        <title>Genetic determinants of endophytism in the Arabidopsis root mycobiome.</title>
        <authorList>
            <person name="Mesny F."/>
            <person name="Miyauchi S."/>
            <person name="Thiergart T."/>
            <person name="Pickel B."/>
            <person name="Atanasova L."/>
            <person name="Karlsson M."/>
            <person name="Huettel B."/>
            <person name="Barry K.W."/>
            <person name="Haridas S."/>
            <person name="Chen C."/>
            <person name="Bauer D."/>
            <person name="Andreopoulos W."/>
            <person name="Pangilinan J."/>
            <person name="LaButti K."/>
            <person name="Riley R."/>
            <person name="Lipzen A."/>
            <person name="Clum A."/>
            <person name="Drula E."/>
            <person name="Henrissat B."/>
            <person name="Kohler A."/>
            <person name="Grigoriev I.V."/>
            <person name="Martin F.M."/>
            <person name="Hacquard S."/>
        </authorList>
    </citation>
    <scope>NUCLEOTIDE SEQUENCE [LARGE SCALE GENOMIC DNA]</scope>
    <source>
        <strain evidence="2 3">MPI-CAGE-CH-0241</strain>
    </source>
</reference>
<comment type="caution">
    <text evidence="2">The sequence shown here is derived from an EMBL/GenBank/DDBJ whole genome shotgun (WGS) entry which is preliminary data.</text>
</comment>
<proteinExistence type="predicted"/>
<gene>
    <name evidence="2" type="ORF">B0T10DRAFT_21594</name>
</gene>
<accession>A0A9P8WGG6</accession>
<dbReference type="AlphaFoldDB" id="A0A9P8WGG6"/>
<protein>
    <submittedName>
        <fullName evidence="2">Uncharacterized protein</fullName>
    </submittedName>
</protein>